<sequence length="282" mass="30118">MIISGKELSARLKAEMAEQVAGFPAKYGRVPHLVVILVGDDPASVSYVTGKAKASEVVGIRNTTVRKPDTISEEELLALIRELNADDTVDGILVQLPLPKHISEAKVIETIAKEKDVDGFHPLNVAALWQKQPCTVACTPKGIIKLLKEAGVTISGKRAVVIGRSNIVGLPVAKLLLDENATVTIAHSRTVNLPELTRQAEILVVAIGKPRFVTADMVSEGTVVIDVGVNRDPETGKLCGDVDFAAVEPKASVITPVPGGVGPMTICCLMENTIECFLRRQH</sequence>
<dbReference type="GO" id="GO:0005829">
    <property type="term" value="C:cytosol"/>
    <property type="evidence" value="ECO:0007669"/>
    <property type="project" value="TreeGrafter"/>
</dbReference>
<dbReference type="GO" id="GO:0035999">
    <property type="term" value="P:tetrahydrofolate interconversion"/>
    <property type="evidence" value="ECO:0007669"/>
    <property type="project" value="UniProtKB-UniRule"/>
</dbReference>
<evidence type="ECO:0000313" key="16">
    <source>
        <dbReference type="Proteomes" id="UP000823757"/>
    </source>
</evidence>
<evidence type="ECO:0000259" key="14">
    <source>
        <dbReference type="Pfam" id="PF02882"/>
    </source>
</evidence>
<dbReference type="GO" id="GO:0009086">
    <property type="term" value="P:methionine biosynthetic process"/>
    <property type="evidence" value="ECO:0007669"/>
    <property type="project" value="UniProtKB-KW"/>
</dbReference>
<evidence type="ECO:0000256" key="12">
    <source>
        <dbReference type="HAMAP-Rule" id="MF_01576"/>
    </source>
</evidence>
<comment type="subunit">
    <text evidence="2 12">Homodimer.</text>
</comment>
<comment type="caution">
    <text evidence="15">The sequence shown here is derived from an EMBL/GenBank/DDBJ whole genome shotgun (WGS) entry which is preliminary data.</text>
</comment>
<dbReference type="InterPro" id="IPR020867">
    <property type="entry name" value="THF_DH/CycHdrlase_CS"/>
</dbReference>
<reference evidence="15" key="1">
    <citation type="submission" date="2020-10" db="EMBL/GenBank/DDBJ databases">
        <authorList>
            <person name="Gilroy R."/>
        </authorList>
    </citation>
    <scope>NUCLEOTIDE SEQUENCE</scope>
    <source>
        <strain evidence="15">B1-13419</strain>
    </source>
</reference>
<dbReference type="CDD" id="cd01080">
    <property type="entry name" value="NAD_bind_m-THF_DH_Cyclohyd"/>
    <property type="match status" value="1"/>
</dbReference>
<keyword evidence="7 12" id="KW-0521">NADP</keyword>
<evidence type="ECO:0000256" key="4">
    <source>
        <dbReference type="ARBA" id="ARBA00022605"/>
    </source>
</evidence>
<dbReference type="EC" id="1.5.1.5" evidence="12"/>
<keyword evidence="6 12" id="KW-0378">Hydrolase</keyword>
<dbReference type="NCBIfam" id="NF010783">
    <property type="entry name" value="PRK14186.1"/>
    <property type="match status" value="1"/>
</dbReference>
<dbReference type="Pfam" id="PF02882">
    <property type="entry name" value="THF_DHG_CYH_C"/>
    <property type="match status" value="1"/>
</dbReference>
<protein>
    <recommendedName>
        <fullName evidence="12">Bifunctional protein FolD</fullName>
    </recommendedName>
    <domain>
        <recommendedName>
            <fullName evidence="12">Methylenetetrahydrofolate dehydrogenase</fullName>
            <ecNumber evidence="12">1.5.1.5</ecNumber>
        </recommendedName>
    </domain>
    <domain>
        <recommendedName>
            <fullName evidence="12">Methenyltetrahydrofolate cyclohydrolase</fullName>
            <ecNumber evidence="12">3.5.4.9</ecNumber>
        </recommendedName>
    </domain>
</protein>
<dbReference type="EMBL" id="JADIMD010000104">
    <property type="protein sequence ID" value="MBO8475015.1"/>
    <property type="molecule type" value="Genomic_DNA"/>
</dbReference>
<dbReference type="Proteomes" id="UP000823757">
    <property type="component" value="Unassembled WGS sequence"/>
</dbReference>
<comment type="catalytic activity">
    <reaction evidence="12">
        <text>(6R)-5,10-methylene-5,6,7,8-tetrahydrofolate + NADP(+) = (6R)-5,10-methenyltetrahydrofolate + NADPH</text>
        <dbReference type="Rhea" id="RHEA:22812"/>
        <dbReference type="ChEBI" id="CHEBI:15636"/>
        <dbReference type="ChEBI" id="CHEBI:57455"/>
        <dbReference type="ChEBI" id="CHEBI:57783"/>
        <dbReference type="ChEBI" id="CHEBI:58349"/>
        <dbReference type="EC" id="1.5.1.5"/>
    </reaction>
</comment>
<comment type="pathway">
    <text evidence="1 12">One-carbon metabolism; tetrahydrofolate interconversion.</text>
</comment>
<keyword evidence="5 12" id="KW-0658">Purine biosynthesis</keyword>
<dbReference type="FunFam" id="3.40.50.720:FF:000094">
    <property type="entry name" value="Bifunctional protein FolD"/>
    <property type="match status" value="1"/>
</dbReference>
<evidence type="ECO:0000256" key="2">
    <source>
        <dbReference type="ARBA" id="ARBA00011738"/>
    </source>
</evidence>
<dbReference type="InterPro" id="IPR020631">
    <property type="entry name" value="THF_DH/CycHdrlase_NAD-bd_dom"/>
</dbReference>
<evidence type="ECO:0000256" key="9">
    <source>
        <dbReference type="ARBA" id="ARBA00023102"/>
    </source>
</evidence>
<feature type="binding site" evidence="12">
    <location>
        <begin position="163"/>
        <end position="165"/>
    </location>
    <ligand>
        <name>NADP(+)</name>
        <dbReference type="ChEBI" id="CHEBI:58349"/>
    </ligand>
</feature>
<evidence type="ECO:0000256" key="6">
    <source>
        <dbReference type="ARBA" id="ARBA00022801"/>
    </source>
</evidence>
<evidence type="ECO:0000259" key="13">
    <source>
        <dbReference type="Pfam" id="PF00763"/>
    </source>
</evidence>
<dbReference type="InterPro" id="IPR036291">
    <property type="entry name" value="NAD(P)-bd_dom_sf"/>
</dbReference>
<accession>A0A9D9IMK4</accession>
<evidence type="ECO:0000256" key="1">
    <source>
        <dbReference type="ARBA" id="ARBA00004777"/>
    </source>
</evidence>
<keyword evidence="3 12" id="KW-0554">One-carbon metabolism</keyword>
<evidence type="ECO:0000256" key="3">
    <source>
        <dbReference type="ARBA" id="ARBA00022563"/>
    </source>
</evidence>
<dbReference type="Gene3D" id="3.40.50.720">
    <property type="entry name" value="NAD(P)-binding Rossmann-like Domain"/>
    <property type="match status" value="1"/>
</dbReference>
<dbReference type="PRINTS" id="PR00085">
    <property type="entry name" value="THFDHDRGNASE"/>
</dbReference>
<name>A0A9D9IMK4_9BACT</name>
<dbReference type="GO" id="GO:0000105">
    <property type="term" value="P:L-histidine biosynthetic process"/>
    <property type="evidence" value="ECO:0007669"/>
    <property type="project" value="UniProtKB-KW"/>
</dbReference>
<dbReference type="SUPFAM" id="SSF53223">
    <property type="entry name" value="Aminoacid dehydrogenase-like, N-terminal domain"/>
    <property type="match status" value="1"/>
</dbReference>
<dbReference type="HAMAP" id="MF_01576">
    <property type="entry name" value="THF_DHG_CYH"/>
    <property type="match status" value="1"/>
</dbReference>
<dbReference type="Pfam" id="PF00763">
    <property type="entry name" value="THF_DHG_CYH"/>
    <property type="match status" value="1"/>
</dbReference>
<keyword evidence="4 12" id="KW-0028">Amino-acid biosynthesis</keyword>
<dbReference type="GO" id="GO:0004477">
    <property type="term" value="F:methenyltetrahydrofolate cyclohydrolase activity"/>
    <property type="evidence" value="ECO:0007669"/>
    <property type="project" value="UniProtKB-UniRule"/>
</dbReference>
<dbReference type="EC" id="3.5.4.9" evidence="12"/>
<comment type="catalytic activity">
    <reaction evidence="12">
        <text>(6R)-5,10-methenyltetrahydrofolate + H2O = (6R)-10-formyltetrahydrofolate + H(+)</text>
        <dbReference type="Rhea" id="RHEA:23700"/>
        <dbReference type="ChEBI" id="CHEBI:15377"/>
        <dbReference type="ChEBI" id="CHEBI:15378"/>
        <dbReference type="ChEBI" id="CHEBI:57455"/>
        <dbReference type="ChEBI" id="CHEBI:195366"/>
        <dbReference type="EC" id="3.5.4.9"/>
    </reaction>
</comment>
<evidence type="ECO:0000256" key="10">
    <source>
        <dbReference type="ARBA" id="ARBA00023167"/>
    </source>
</evidence>
<dbReference type="FunFam" id="3.40.50.10860:FF:000005">
    <property type="entry name" value="C-1-tetrahydrofolate synthase, cytoplasmic, putative"/>
    <property type="match status" value="1"/>
</dbReference>
<comment type="caution">
    <text evidence="12">Lacks conserved residue(s) required for the propagation of feature annotation.</text>
</comment>
<dbReference type="InterPro" id="IPR020630">
    <property type="entry name" value="THF_DH/CycHdrlase_cat_dom"/>
</dbReference>
<feature type="domain" description="Tetrahydrofolate dehydrogenase/cyclohydrolase NAD(P)-binding" evidence="14">
    <location>
        <begin position="137"/>
        <end position="279"/>
    </location>
</feature>
<feature type="binding site" evidence="12">
    <location>
        <position position="229"/>
    </location>
    <ligand>
        <name>NADP(+)</name>
        <dbReference type="ChEBI" id="CHEBI:58349"/>
    </ligand>
</feature>
<dbReference type="Gene3D" id="3.40.50.10860">
    <property type="entry name" value="Leucine Dehydrogenase, chain A, domain 1"/>
    <property type="match status" value="1"/>
</dbReference>
<dbReference type="GO" id="GO:0004488">
    <property type="term" value="F:methylenetetrahydrofolate dehydrogenase (NADP+) activity"/>
    <property type="evidence" value="ECO:0007669"/>
    <property type="project" value="UniProtKB-UniRule"/>
</dbReference>
<organism evidence="15 16">
    <name type="scientific">Candidatus Cryptobacteroides faecigallinarum</name>
    <dbReference type="NCBI Taxonomy" id="2840763"/>
    <lineage>
        <taxon>Bacteria</taxon>
        <taxon>Pseudomonadati</taxon>
        <taxon>Bacteroidota</taxon>
        <taxon>Bacteroidia</taxon>
        <taxon>Bacteroidales</taxon>
        <taxon>Candidatus Cryptobacteroides</taxon>
    </lineage>
</organism>
<evidence type="ECO:0000256" key="11">
    <source>
        <dbReference type="ARBA" id="ARBA00023268"/>
    </source>
</evidence>
<keyword evidence="8 12" id="KW-0560">Oxidoreductase</keyword>
<keyword evidence="9 12" id="KW-0368">Histidine biosynthesis</keyword>
<evidence type="ECO:0000256" key="8">
    <source>
        <dbReference type="ARBA" id="ARBA00023002"/>
    </source>
</evidence>
<dbReference type="InterPro" id="IPR000672">
    <property type="entry name" value="THF_DH/CycHdrlase"/>
</dbReference>
<reference evidence="15" key="2">
    <citation type="journal article" date="2021" name="PeerJ">
        <title>Extensive microbial diversity within the chicken gut microbiome revealed by metagenomics and culture.</title>
        <authorList>
            <person name="Gilroy R."/>
            <person name="Ravi A."/>
            <person name="Getino M."/>
            <person name="Pursley I."/>
            <person name="Horton D.L."/>
            <person name="Alikhan N.F."/>
            <person name="Baker D."/>
            <person name="Gharbi K."/>
            <person name="Hall N."/>
            <person name="Watson M."/>
            <person name="Adriaenssens E.M."/>
            <person name="Foster-Nyarko E."/>
            <person name="Jarju S."/>
            <person name="Secka A."/>
            <person name="Antonio M."/>
            <person name="Oren A."/>
            <person name="Chaudhuri R.R."/>
            <person name="La Ragione R."/>
            <person name="Hildebrand F."/>
            <person name="Pallen M.J."/>
        </authorList>
    </citation>
    <scope>NUCLEOTIDE SEQUENCE</scope>
    <source>
        <strain evidence="15">B1-13419</strain>
    </source>
</reference>
<proteinExistence type="inferred from homology"/>
<dbReference type="AlphaFoldDB" id="A0A9D9IMK4"/>
<keyword evidence="10 12" id="KW-0486">Methionine biosynthesis</keyword>
<dbReference type="PROSITE" id="PS00767">
    <property type="entry name" value="THF_DHG_CYH_2"/>
    <property type="match status" value="1"/>
</dbReference>
<feature type="domain" description="Tetrahydrofolate dehydrogenase/cyclohydrolase catalytic" evidence="13">
    <location>
        <begin position="3"/>
        <end position="118"/>
    </location>
</feature>
<comment type="function">
    <text evidence="12">Catalyzes the oxidation of 5,10-methylenetetrahydrofolate to 5,10-methenyltetrahydrofolate and then the hydrolysis of 5,10-methenyltetrahydrofolate to 10-formyltetrahydrofolate.</text>
</comment>
<evidence type="ECO:0000256" key="7">
    <source>
        <dbReference type="ARBA" id="ARBA00022857"/>
    </source>
</evidence>
<dbReference type="PANTHER" id="PTHR48099">
    <property type="entry name" value="C-1-TETRAHYDROFOLATE SYNTHASE, CYTOPLASMIC-RELATED"/>
    <property type="match status" value="1"/>
</dbReference>
<dbReference type="InterPro" id="IPR046346">
    <property type="entry name" value="Aminoacid_DH-like_N_sf"/>
</dbReference>
<dbReference type="GO" id="GO:0006164">
    <property type="term" value="P:purine nucleotide biosynthetic process"/>
    <property type="evidence" value="ECO:0007669"/>
    <property type="project" value="UniProtKB-KW"/>
</dbReference>
<gene>
    <name evidence="12 15" type="primary">folD</name>
    <name evidence="15" type="ORF">IAB91_06985</name>
</gene>
<dbReference type="PANTHER" id="PTHR48099:SF5">
    <property type="entry name" value="C-1-TETRAHYDROFOLATE SYNTHASE, CYTOPLASMIC"/>
    <property type="match status" value="1"/>
</dbReference>
<evidence type="ECO:0000256" key="5">
    <source>
        <dbReference type="ARBA" id="ARBA00022755"/>
    </source>
</evidence>
<evidence type="ECO:0000313" key="15">
    <source>
        <dbReference type="EMBL" id="MBO8475015.1"/>
    </source>
</evidence>
<comment type="similarity">
    <text evidence="12">Belongs to the tetrahydrofolate dehydrogenase/cyclohydrolase family.</text>
</comment>
<keyword evidence="11 12" id="KW-0511">Multifunctional enzyme</keyword>
<dbReference type="PROSITE" id="PS00766">
    <property type="entry name" value="THF_DHG_CYH_1"/>
    <property type="match status" value="1"/>
</dbReference>
<dbReference type="SUPFAM" id="SSF51735">
    <property type="entry name" value="NAD(P)-binding Rossmann-fold domains"/>
    <property type="match status" value="1"/>
</dbReference>